<feature type="domain" description="N-acetyltransferase" evidence="1">
    <location>
        <begin position="1"/>
        <end position="173"/>
    </location>
</feature>
<dbReference type="SUPFAM" id="SSF55729">
    <property type="entry name" value="Acyl-CoA N-acyltransferases (Nat)"/>
    <property type="match status" value="1"/>
</dbReference>
<dbReference type="InterPro" id="IPR000182">
    <property type="entry name" value="GNAT_dom"/>
</dbReference>
<keyword evidence="3" id="KW-1185">Reference proteome</keyword>
<name>A0A5A7SEN7_9NOCA</name>
<dbReference type="CDD" id="cd04301">
    <property type="entry name" value="NAT_SF"/>
    <property type="match status" value="1"/>
</dbReference>
<dbReference type="AlphaFoldDB" id="A0A5A7SEN7"/>
<sequence>MAWMWPDVAARRRGLPRLFAALTKYHHLAGGGAEVVTDDSGTVVGAALWDPPGGWQQSTLTDLRMFPALVRAFGRRLQVGGAIAETMKAKHPTELHWYLAMIGTDPDARGAGYGQTLMRSRLDRCDAEHSPAYLESSKAENVPYYQRFGFEVTDEIVVADGGPTVYAMWRNAR</sequence>
<accession>A0A5A7SEN7</accession>
<dbReference type="InterPro" id="IPR016181">
    <property type="entry name" value="Acyl_CoA_acyltransferase"/>
</dbReference>
<dbReference type="Proteomes" id="UP000322244">
    <property type="component" value="Unassembled WGS sequence"/>
</dbReference>
<organism evidence="2 3">
    <name type="scientific">Antrihabitans cavernicola</name>
    <dbReference type="NCBI Taxonomy" id="2495913"/>
    <lineage>
        <taxon>Bacteria</taxon>
        <taxon>Bacillati</taxon>
        <taxon>Actinomycetota</taxon>
        <taxon>Actinomycetes</taxon>
        <taxon>Mycobacteriales</taxon>
        <taxon>Nocardiaceae</taxon>
        <taxon>Antrihabitans</taxon>
    </lineage>
</organism>
<comment type="caution">
    <text evidence="2">The sequence shown here is derived from an EMBL/GenBank/DDBJ whole genome shotgun (WGS) entry which is preliminary data.</text>
</comment>
<evidence type="ECO:0000313" key="3">
    <source>
        <dbReference type="Proteomes" id="UP000322244"/>
    </source>
</evidence>
<dbReference type="PANTHER" id="PTHR42791:SF1">
    <property type="entry name" value="N-ACETYLTRANSFERASE DOMAIN-CONTAINING PROTEIN"/>
    <property type="match status" value="1"/>
</dbReference>
<gene>
    <name evidence="2" type="ORF">FOY51_10485</name>
</gene>
<dbReference type="OrthoDB" id="7057833at2"/>
<dbReference type="PROSITE" id="PS51186">
    <property type="entry name" value="GNAT"/>
    <property type="match status" value="1"/>
</dbReference>
<evidence type="ECO:0000313" key="2">
    <source>
        <dbReference type="EMBL" id="KAA0023167.1"/>
    </source>
</evidence>
<dbReference type="Gene3D" id="3.40.630.30">
    <property type="match status" value="1"/>
</dbReference>
<dbReference type="Pfam" id="PF13673">
    <property type="entry name" value="Acetyltransf_10"/>
    <property type="match status" value="1"/>
</dbReference>
<evidence type="ECO:0000259" key="1">
    <source>
        <dbReference type="PROSITE" id="PS51186"/>
    </source>
</evidence>
<reference evidence="2 3" key="1">
    <citation type="submission" date="2019-07" db="EMBL/GenBank/DDBJ databases">
        <title>Rhodococcus cavernicolus sp. nov., isolated from a cave.</title>
        <authorList>
            <person name="Lee S.D."/>
        </authorList>
    </citation>
    <scope>NUCLEOTIDE SEQUENCE [LARGE SCALE GENOMIC DNA]</scope>
    <source>
        <strain evidence="2 3">C1-24</strain>
    </source>
</reference>
<dbReference type="PANTHER" id="PTHR42791">
    <property type="entry name" value="GNAT FAMILY ACETYLTRANSFERASE"/>
    <property type="match status" value="1"/>
</dbReference>
<protein>
    <submittedName>
        <fullName evidence="2">GNAT family N-acetyltransferase</fullName>
    </submittedName>
</protein>
<dbReference type="GO" id="GO:0016747">
    <property type="term" value="F:acyltransferase activity, transferring groups other than amino-acyl groups"/>
    <property type="evidence" value="ECO:0007669"/>
    <property type="project" value="InterPro"/>
</dbReference>
<dbReference type="InterPro" id="IPR052523">
    <property type="entry name" value="Trichothecene_AcTrans"/>
</dbReference>
<keyword evidence="2" id="KW-0808">Transferase</keyword>
<dbReference type="EMBL" id="VLNY01000004">
    <property type="protein sequence ID" value="KAA0023167.1"/>
    <property type="molecule type" value="Genomic_DNA"/>
</dbReference>
<proteinExistence type="predicted"/>